<proteinExistence type="predicted"/>
<accession>A0A9I9DUA9</accession>
<protein>
    <submittedName>
        <fullName evidence="1">Uncharacterized protein</fullName>
    </submittedName>
</protein>
<evidence type="ECO:0000313" key="1">
    <source>
        <dbReference type="EnsemblPlants" id="MELO3C023956.2.1"/>
    </source>
</evidence>
<reference evidence="1" key="1">
    <citation type="submission" date="2023-03" db="UniProtKB">
        <authorList>
            <consortium name="EnsemblPlants"/>
        </authorList>
    </citation>
    <scope>IDENTIFICATION</scope>
</reference>
<name>A0A9I9DUA9_CUCME</name>
<dbReference type="Gramene" id="MELO3C023956.2.1">
    <property type="protein sequence ID" value="MELO3C023956.2.1"/>
    <property type="gene ID" value="MELO3C023956.2"/>
</dbReference>
<organism evidence="1">
    <name type="scientific">Cucumis melo</name>
    <name type="common">Muskmelon</name>
    <dbReference type="NCBI Taxonomy" id="3656"/>
    <lineage>
        <taxon>Eukaryota</taxon>
        <taxon>Viridiplantae</taxon>
        <taxon>Streptophyta</taxon>
        <taxon>Embryophyta</taxon>
        <taxon>Tracheophyta</taxon>
        <taxon>Spermatophyta</taxon>
        <taxon>Magnoliopsida</taxon>
        <taxon>eudicotyledons</taxon>
        <taxon>Gunneridae</taxon>
        <taxon>Pentapetalae</taxon>
        <taxon>rosids</taxon>
        <taxon>fabids</taxon>
        <taxon>Cucurbitales</taxon>
        <taxon>Cucurbitaceae</taxon>
        <taxon>Benincaseae</taxon>
        <taxon>Cucumis</taxon>
    </lineage>
</organism>
<dbReference type="EnsemblPlants" id="MELO3C023956.2.1">
    <property type="protein sequence ID" value="MELO3C023956.2.1"/>
    <property type="gene ID" value="MELO3C023956.2"/>
</dbReference>
<sequence>MVFKVSYRLPEAEISKNLQVSEVCLEAVEVKQSKGMLEWERRKERNGEKIRLRFKGGRATE</sequence>
<dbReference type="AlphaFoldDB" id="A0A9I9DUA9"/>